<keyword evidence="2" id="KW-1185">Reference proteome</keyword>
<sequence>MNRHSDLHGPVCQVLSFRVIVTLETTLAHVCDPPAALQILTENLVLGREFAEPPVGLAHLGACLDRLATGRVEGKVLIDPAA</sequence>
<dbReference type="RefSeq" id="WP_067514104.1">
    <property type="nucleotide sequence ID" value="NZ_QNRE01000013.1"/>
</dbReference>
<reference evidence="1 2" key="1">
    <citation type="submission" date="2018-06" db="EMBL/GenBank/DDBJ databases">
        <title>Genomic Encyclopedia of Type Strains, Phase IV (KMG-IV): sequencing the most valuable type-strain genomes for metagenomic binning, comparative biology and taxonomic classification.</title>
        <authorList>
            <person name="Goeker M."/>
        </authorList>
    </citation>
    <scope>NUCLEOTIDE SEQUENCE [LARGE SCALE GENOMIC DNA]</scope>
    <source>
        <strain evidence="1 2">DSM 44599</strain>
    </source>
</reference>
<gene>
    <name evidence="1" type="ORF">DFR74_11316</name>
</gene>
<comment type="caution">
    <text evidence="1">The sequence shown here is derived from an EMBL/GenBank/DDBJ whole genome shotgun (WGS) entry which is preliminary data.</text>
</comment>
<proteinExistence type="predicted"/>
<dbReference type="Proteomes" id="UP000252586">
    <property type="component" value="Unassembled WGS sequence"/>
</dbReference>
<dbReference type="STRING" id="1210090.GCA_001613185_06535"/>
<dbReference type="AlphaFoldDB" id="A0A366DAK8"/>
<evidence type="ECO:0008006" key="3">
    <source>
        <dbReference type="Google" id="ProtNLM"/>
    </source>
</evidence>
<organism evidence="1 2">
    <name type="scientific">Nocardia puris</name>
    <dbReference type="NCBI Taxonomy" id="208602"/>
    <lineage>
        <taxon>Bacteria</taxon>
        <taxon>Bacillati</taxon>
        <taxon>Actinomycetota</taxon>
        <taxon>Actinomycetes</taxon>
        <taxon>Mycobacteriales</taxon>
        <taxon>Nocardiaceae</taxon>
        <taxon>Nocardia</taxon>
    </lineage>
</organism>
<evidence type="ECO:0000313" key="1">
    <source>
        <dbReference type="EMBL" id="RBO86474.1"/>
    </source>
</evidence>
<dbReference type="EMBL" id="QNRE01000013">
    <property type="protein sequence ID" value="RBO86474.1"/>
    <property type="molecule type" value="Genomic_DNA"/>
</dbReference>
<evidence type="ECO:0000313" key="2">
    <source>
        <dbReference type="Proteomes" id="UP000252586"/>
    </source>
</evidence>
<accession>A0A366DAK8</accession>
<protein>
    <recommendedName>
        <fullName evidence="3">Zinc-binding alcohol dehydrogenase family protein</fullName>
    </recommendedName>
</protein>
<name>A0A366DAK8_9NOCA</name>